<sequence>MSYEKQLYEFPLGGSEYRVTLLRSGAELTLLSVRPRYKLRIARKLGATGHELDVPIFDFDDDVIAYLNRSQITESGEGITFNQPSGHTLFVPKRWYEAGR</sequence>
<dbReference type="Proteomes" id="UP000437862">
    <property type="component" value="Chromosome"/>
</dbReference>
<dbReference type="RefSeq" id="WP_145878536.1">
    <property type="nucleotide sequence ID" value="NZ_CP046904.1"/>
</dbReference>
<proteinExistence type="predicted"/>
<gene>
    <name evidence="1" type="ORF">GO485_27350</name>
</gene>
<name>A0ABX6FZ29_9BURK</name>
<accession>A0ABX6FZ29</accession>
<evidence type="ECO:0000313" key="2">
    <source>
        <dbReference type="Proteomes" id="UP000437862"/>
    </source>
</evidence>
<keyword evidence="2" id="KW-1185">Reference proteome</keyword>
<protein>
    <submittedName>
        <fullName evidence="1">Uncharacterized protein</fullName>
    </submittedName>
</protein>
<organism evidence="1 2">
    <name type="scientific">Pseudoduganella flava</name>
    <dbReference type="NCBI Taxonomy" id="871742"/>
    <lineage>
        <taxon>Bacteria</taxon>
        <taxon>Pseudomonadati</taxon>
        <taxon>Pseudomonadota</taxon>
        <taxon>Betaproteobacteria</taxon>
        <taxon>Burkholderiales</taxon>
        <taxon>Oxalobacteraceae</taxon>
        <taxon>Telluria group</taxon>
        <taxon>Pseudoduganella</taxon>
    </lineage>
</organism>
<evidence type="ECO:0000313" key="1">
    <source>
        <dbReference type="EMBL" id="QGZ42381.1"/>
    </source>
</evidence>
<dbReference type="EMBL" id="CP046904">
    <property type="protein sequence ID" value="QGZ42381.1"/>
    <property type="molecule type" value="Genomic_DNA"/>
</dbReference>
<reference evidence="1 2" key="1">
    <citation type="submission" date="2019-12" db="EMBL/GenBank/DDBJ databases">
        <title>Draft Genome Sequences of Six Type Strains of the Genus Massilia.</title>
        <authorList>
            <person name="Miess H."/>
            <person name="Frediansyah A."/>
            <person name="Goeker M."/>
            <person name="Gross H."/>
        </authorList>
    </citation>
    <scope>NUCLEOTIDE SEQUENCE [LARGE SCALE GENOMIC DNA]</scope>
    <source>
        <strain evidence="1 2">DSM 26639</strain>
    </source>
</reference>